<dbReference type="Pfam" id="PF13439">
    <property type="entry name" value="Glyco_transf_4"/>
    <property type="match status" value="1"/>
</dbReference>
<feature type="domain" description="Glycosyl transferase family 1" evidence="1">
    <location>
        <begin position="193"/>
        <end position="344"/>
    </location>
</feature>
<organism evidence="3 4">
    <name type="scientific">BD1-7 clade bacterium</name>
    <dbReference type="NCBI Taxonomy" id="2029982"/>
    <lineage>
        <taxon>Bacteria</taxon>
        <taxon>Pseudomonadati</taxon>
        <taxon>Pseudomonadota</taxon>
        <taxon>Gammaproteobacteria</taxon>
        <taxon>Cellvibrionales</taxon>
        <taxon>Spongiibacteraceae</taxon>
        <taxon>BD1-7 clade</taxon>
    </lineage>
</organism>
<name>A0A5S9QMX7_9GAMM</name>
<gene>
    <name evidence="3" type="ORF">DPBNPPHM_02354</name>
</gene>
<dbReference type="AlphaFoldDB" id="A0A5S9QMX7"/>
<keyword evidence="3" id="KW-0808">Transferase</keyword>
<evidence type="ECO:0000259" key="1">
    <source>
        <dbReference type="Pfam" id="PF00534"/>
    </source>
</evidence>
<accession>A0A5S9QMX7</accession>
<evidence type="ECO:0000313" key="3">
    <source>
        <dbReference type="EMBL" id="CAA0118790.1"/>
    </source>
</evidence>
<proteinExistence type="predicted"/>
<keyword evidence="3" id="KW-0328">Glycosyltransferase</keyword>
<dbReference type="GO" id="GO:0047228">
    <property type="term" value="F:1,2-diacylglycerol 3-glucosyltransferase activity"/>
    <property type="evidence" value="ECO:0007669"/>
    <property type="project" value="UniProtKB-EC"/>
</dbReference>
<dbReference type="Pfam" id="PF00534">
    <property type="entry name" value="Glycos_transf_1"/>
    <property type="match status" value="1"/>
</dbReference>
<dbReference type="InterPro" id="IPR001296">
    <property type="entry name" value="Glyco_trans_1"/>
</dbReference>
<protein>
    <submittedName>
        <fullName evidence="3">Alpha-monoglucosyldiacylglycerol synthase</fullName>
        <ecNumber evidence="3">2.4.1.337</ecNumber>
    </submittedName>
</protein>
<dbReference type="Gene3D" id="3.40.50.2000">
    <property type="entry name" value="Glycogen Phosphorylase B"/>
    <property type="match status" value="2"/>
</dbReference>
<dbReference type="PANTHER" id="PTHR45947">
    <property type="entry name" value="SULFOQUINOVOSYL TRANSFERASE SQD2"/>
    <property type="match status" value="1"/>
</dbReference>
<dbReference type="Proteomes" id="UP000434580">
    <property type="component" value="Unassembled WGS sequence"/>
</dbReference>
<dbReference type="OrthoDB" id="9802525at2"/>
<dbReference type="InterPro" id="IPR028098">
    <property type="entry name" value="Glyco_trans_4-like_N"/>
</dbReference>
<dbReference type="EC" id="2.4.1.337" evidence="3"/>
<dbReference type="PANTHER" id="PTHR45947:SF3">
    <property type="entry name" value="SULFOQUINOVOSYL TRANSFERASE SQD2"/>
    <property type="match status" value="1"/>
</dbReference>
<dbReference type="EMBL" id="CACSII010000020">
    <property type="protein sequence ID" value="CAA0118790.1"/>
    <property type="molecule type" value="Genomic_DNA"/>
</dbReference>
<dbReference type="InterPro" id="IPR050194">
    <property type="entry name" value="Glycosyltransferase_grp1"/>
</dbReference>
<reference evidence="3 4" key="1">
    <citation type="submission" date="2019-11" db="EMBL/GenBank/DDBJ databases">
        <authorList>
            <person name="Holert J."/>
        </authorList>
    </citation>
    <scope>NUCLEOTIDE SEQUENCE [LARGE SCALE GENOMIC DNA]</scope>
    <source>
        <strain evidence="3">BC5_2</strain>
    </source>
</reference>
<dbReference type="SUPFAM" id="SSF53756">
    <property type="entry name" value="UDP-Glycosyltransferase/glycogen phosphorylase"/>
    <property type="match status" value="1"/>
</dbReference>
<evidence type="ECO:0000313" key="4">
    <source>
        <dbReference type="Proteomes" id="UP000434580"/>
    </source>
</evidence>
<evidence type="ECO:0000259" key="2">
    <source>
        <dbReference type="Pfam" id="PF13439"/>
    </source>
</evidence>
<feature type="domain" description="Glycosyltransferase subfamily 4-like N-terminal" evidence="2">
    <location>
        <begin position="17"/>
        <end position="183"/>
    </location>
</feature>
<sequence>MKHKIAIVLDAWDYSFNGTAVSTKRFIQQLEKQGYEFVILATGKEMPGKVRFREFGVPGLKWILHKMKSPLALADKTLLREALKDVDLLHVQYPFLLGSAAITVAKELGIPVVCSFHVQPENVTKNLKLNTEASISFLYRVFIKYFYSRADVVICPSPFAENMLKEQGLKTETRVISNGVPEDFLIPPRAEDFIPRKPFNLLSVGRLASEKHQDLIMKAVSQSKFIDQINMTFVGTGPAEGRLRRFAEKTLTCPYRISEVSDEELKRLYNSADLFIHAGEIELEGMSVLEAMANSIPTIVSDSKDSAAKDFAVTENSLFNFPHADDLTRKIDYWLANPKARAEVALKNHQKACRYTHKYSCRALENIYREQLKLAVHEDFSDLVYEPEAECISAKS</sequence>